<dbReference type="AlphaFoldDB" id="A0A1Y2LGX4"/>
<organism evidence="1 2">
    <name type="scientific">Epicoccum nigrum</name>
    <name type="common">Soil fungus</name>
    <name type="synonym">Epicoccum purpurascens</name>
    <dbReference type="NCBI Taxonomy" id="105696"/>
    <lineage>
        <taxon>Eukaryota</taxon>
        <taxon>Fungi</taxon>
        <taxon>Dikarya</taxon>
        <taxon>Ascomycota</taxon>
        <taxon>Pezizomycotina</taxon>
        <taxon>Dothideomycetes</taxon>
        <taxon>Pleosporomycetidae</taxon>
        <taxon>Pleosporales</taxon>
        <taxon>Pleosporineae</taxon>
        <taxon>Didymellaceae</taxon>
        <taxon>Epicoccum</taxon>
    </lineage>
</organism>
<proteinExistence type="predicted"/>
<dbReference type="EMBL" id="KZ107909">
    <property type="protein sequence ID" value="OSS43204.1"/>
    <property type="molecule type" value="Genomic_DNA"/>
</dbReference>
<accession>A0A1Y2LGX4</accession>
<evidence type="ECO:0000313" key="1">
    <source>
        <dbReference type="EMBL" id="OSS43204.1"/>
    </source>
</evidence>
<dbReference type="STRING" id="105696.A0A1Y2LGX4"/>
<gene>
    <name evidence="1" type="ORF">B5807_12141</name>
</gene>
<sequence>MAYLDTTVRRSLERAQLADTYERIDWAVQEGEDLNGASIDVVRQKFQAWILTDVDAEGWRYGGSRHHACIMVEQADLNHLLEYAASTEEERKELIDPRVWLVSARDGGDDDDECEPCTRIDIRSLMPRAYNLLKRPGWLSIYGSTRP</sequence>
<dbReference type="Proteomes" id="UP000193240">
    <property type="component" value="Unassembled WGS sequence"/>
</dbReference>
<dbReference type="InParanoid" id="A0A1Y2LGX4"/>
<reference evidence="1 2" key="1">
    <citation type="journal article" date="2017" name="Genome Announc.">
        <title>Genome sequence of the saprophytic ascomycete Epicoccum nigrum ICMP 19927 strain isolated from New Zealand.</title>
        <authorList>
            <person name="Fokin M."/>
            <person name="Fleetwood D."/>
            <person name="Weir B.S."/>
            <person name="Villas-Boas S.G."/>
        </authorList>
    </citation>
    <scope>NUCLEOTIDE SEQUENCE [LARGE SCALE GENOMIC DNA]</scope>
    <source>
        <strain evidence="1 2">ICMP 19927</strain>
    </source>
</reference>
<protein>
    <submittedName>
        <fullName evidence="1">Uncharacterized protein</fullName>
    </submittedName>
</protein>
<name>A0A1Y2LGX4_EPING</name>
<keyword evidence="2" id="KW-1185">Reference proteome</keyword>
<evidence type="ECO:0000313" key="2">
    <source>
        <dbReference type="Proteomes" id="UP000193240"/>
    </source>
</evidence>